<feature type="compositionally biased region" description="Low complexity" evidence="5">
    <location>
        <begin position="231"/>
        <end position="274"/>
    </location>
</feature>
<keyword evidence="2" id="KW-0812">Transmembrane</keyword>
<evidence type="ECO:0000256" key="1">
    <source>
        <dbReference type="ARBA" id="ARBA00004141"/>
    </source>
</evidence>
<dbReference type="PANTHER" id="PTHR42723">
    <property type="entry name" value="CHLOROPHYLL SYNTHASE"/>
    <property type="match status" value="1"/>
</dbReference>
<feature type="region of interest" description="Disordered" evidence="5">
    <location>
        <begin position="171"/>
        <end position="288"/>
    </location>
</feature>
<evidence type="ECO:0000256" key="5">
    <source>
        <dbReference type="SAM" id="MobiDB-lite"/>
    </source>
</evidence>
<feature type="compositionally biased region" description="Gly residues" evidence="5">
    <location>
        <begin position="275"/>
        <end position="285"/>
    </location>
</feature>
<gene>
    <name evidence="6" type="ORF">OGH68_31580</name>
</gene>
<dbReference type="Proteomes" id="UP001163878">
    <property type="component" value="Chromosome"/>
</dbReference>
<sequence>MIRFLLSRARLRDWAELLRVSALFTVPGDALAGAAAAGLRPNRGTAYAVGASLCLYEAGMALNDWSDREEDAVDRPHRPIPSGRITPRAALTAAGALTATGLTLAARAGRPAFAVATALSATVWAYDLHLKHTRAAPATMAAARGLDVLLGATATHSAALATGASTGAARRAAAAGRPGAEPLAPLATGMPPRAAPRAAAAGGLGAEPPRSRQGFGKGWGGGLSTSAGAVRAAGSPRPGASGPAAGAPLAGMPPRVARRAAAAGGSGAEPPGSRQGFGKGRGGGLSTPARAARVAAALAAHTYAVTSVSRHETQGGSTTTPLAALTATAALGAALARPPAGPAPVLFAAAYLRTAVTPYLRAALNPSPPLTQRAVGGGIRAMIPLQAALAARSGAGGTGLAVMALVPIARKLARKVSVT</sequence>
<dbReference type="InterPro" id="IPR044878">
    <property type="entry name" value="UbiA_sf"/>
</dbReference>
<evidence type="ECO:0000256" key="4">
    <source>
        <dbReference type="ARBA" id="ARBA00023136"/>
    </source>
</evidence>
<protein>
    <submittedName>
        <fullName evidence="6">UbiA family prenyltransferase</fullName>
    </submittedName>
</protein>
<keyword evidence="4" id="KW-0472">Membrane</keyword>
<reference evidence="6" key="1">
    <citation type="submission" date="2022-10" db="EMBL/GenBank/DDBJ databases">
        <title>Cytochrome P450 Catalyzes Benzene Ring Formation in the Biosynthesis of Trialkyl-Substituted Aromatic Polyketides.</title>
        <authorList>
            <person name="Zhao E."/>
            <person name="Ge H."/>
        </authorList>
    </citation>
    <scope>NUCLEOTIDE SEQUENCE</scope>
    <source>
        <strain evidence="6">NA0869</strain>
    </source>
</reference>
<evidence type="ECO:0000313" key="6">
    <source>
        <dbReference type="EMBL" id="UYQ65561.1"/>
    </source>
</evidence>
<comment type="subcellular location">
    <subcellularLocation>
        <location evidence="1">Membrane</location>
        <topology evidence="1">Multi-pass membrane protein</topology>
    </subcellularLocation>
</comment>
<proteinExistence type="predicted"/>
<dbReference type="Gene3D" id="1.10.357.140">
    <property type="entry name" value="UbiA prenyltransferase"/>
    <property type="match status" value="1"/>
</dbReference>
<evidence type="ECO:0000313" key="7">
    <source>
        <dbReference type="Proteomes" id="UP001163878"/>
    </source>
</evidence>
<dbReference type="EMBL" id="CP107567">
    <property type="protein sequence ID" value="UYQ65561.1"/>
    <property type="molecule type" value="Genomic_DNA"/>
</dbReference>
<evidence type="ECO:0000256" key="3">
    <source>
        <dbReference type="ARBA" id="ARBA00022989"/>
    </source>
</evidence>
<keyword evidence="7" id="KW-1185">Reference proteome</keyword>
<dbReference type="RefSeq" id="WP_264248784.1">
    <property type="nucleotide sequence ID" value="NZ_CP107567.1"/>
</dbReference>
<feature type="compositionally biased region" description="Low complexity" evidence="5">
    <location>
        <begin position="171"/>
        <end position="201"/>
    </location>
</feature>
<dbReference type="InterPro" id="IPR050475">
    <property type="entry name" value="Prenyltransferase_related"/>
</dbReference>
<name>A0ABY6IEY2_STRPE</name>
<organism evidence="6 7">
    <name type="scientific">Streptomyces peucetius</name>
    <dbReference type="NCBI Taxonomy" id="1950"/>
    <lineage>
        <taxon>Bacteria</taxon>
        <taxon>Bacillati</taxon>
        <taxon>Actinomycetota</taxon>
        <taxon>Actinomycetes</taxon>
        <taxon>Kitasatosporales</taxon>
        <taxon>Streptomycetaceae</taxon>
        <taxon>Streptomyces</taxon>
    </lineage>
</organism>
<keyword evidence="3" id="KW-1133">Transmembrane helix</keyword>
<accession>A0ABY6IEY2</accession>
<dbReference type="InterPro" id="IPR000537">
    <property type="entry name" value="UbiA_prenyltransferase"/>
</dbReference>
<dbReference type="Pfam" id="PF01040">
    <property type="entry name" value="UbiA"/>
    <property type="match status" value="1"/>
</dbReference>
<dbReference type="PANTHER" id="PTHR42723:SF1">
    <property type="entry name" value="CHLOROPHYLL SYNTHASE, CHLOROPLASTIC"/>
    <property type="match status" value="1"/>
</dbReference>
<evidence type="ECO:0000256" key="2">
    <source>
        <dbReference type="ARBA" id="ARBA00022692"/>
    </source>
</evidence>